<keyword evidence="4 6" id="KW-1133">Transmembrane helix</keyword>
<evidence type="ECO:0000256" key="6">
    <source>
        <dbReference type="RuleBase" id="RU363076"/>
    </source>
</evidence>
<evidence type="ECO:0000256" key="1">
    <source>
        <dbReference type="ARBA" id="ARBA00004370"/>
    </source>
</evidence>
<evidence type="ECO:0000313" key="8">
    <source>
        <dbReference type="Proteomes" id="UP000231259"/>
    </source>
</evidence>
<keyword evidence="3 6" id="KW-0812">Transmembrane</keyword>
<dbReference type="GO" id="GO:0005886">
    <property type="term" value="C:plasma membrane"/>
    <property type="evidence" value="ECO:0007669"/>
    <property type="project" value="UniProtKB-SubCell"/>
</dbReference>
<dbReference type="Proteomes" id="UP000231259">
    <property type="component" value="Unassembled WGS sequence"/>
</dbReference>
<keyword evidence="5 6" id="KW-0472">Membrane</keyword>
<sequence>MGFAALLLILFTSLGVWQVERLSWKRELITRVDARLAASAVAAPSSKEWADLTRDTDEYRRVTISGKFLHEDETLVQAVTELGGGYWVMTPLVTPEGSYQINRGFVPSDHSDPASRSQGQVQGRVTITGLIRISEPKGGFLRENDPAQGRWYSRDVGAISADIGVTTAPFFIDADATPNPGGYPIGGLTVVNFRNAHLSYALTWFALAIGTLAASFLFGRHEWRQRRAWPGT</sequence>
<keyword evidence="6" id="KW-1003">Cell membrane</keyword>
<dbReference type="InterPro" id="IPR045214">
    <property type="entry name" value="Surf1/Surf4"/>
</dbReference>
<dbReference type="EMBL" id="AWWI01000120">
    <property type="protein sequence ID" value="PIL18887.1"/>
    <property type="molecule type" value="Genomic_DNA"/>
</dbReference>
<organism evidence="7 8">
    <name type="scientific">Puniceibacterium antarcticum</name>
    <dbReference type="NCBI Taxonomy" id="1206336"/>
    <lineage>
        <taxon>Bacteria</taxon>
        <taxon>Pseudomonadati</taxon>
        <taxon>Pseudomonadota</taxon>
        <taxon>Alphaproteobacteria</taxon>
        <taxon>Rhodobacterales</taxon>
        <taxon>Paracoccaceae</taxon>
        <taxon>Puniceibacterium</taxon>
    </lineage>
</organism>
<accession>A0A2G8RBG7</accession>
<proteinExistence type="inferred from homology"/>
<protein>
    <recommendedName>
        <fullName evidence="6">SURF1-like protein</fullName>
    </recommendedName>
</protein>
<dbReference type="PANTHER" id="PTHR23427:SF2">
    <property type="entry name" value="SURFEIT LOCUS PROTEIN 1"/>
    <property type="match status" value="1"/>
</dbReference>
<dbReference type="CDD" id="cd06662">
    <property type="entry name" value="SURF1"/>
    <property type="match status" value="1"/>
</dbReference>
<dbReference type="AlphaFoldDB" id="A0A2G8RBG7"/>
<comment type="caution">
    <text evidence="6">Lacks conserved residue(s) required for the propagation of feature annotation.</text>
</comment>
<gene>
    <name evidence="7" type="ORF">P775_17750</name>
</gene>
<reference evidence="7 8" key="1">
    <citation type="submission" date="2013-09" db="EMBL/GenBank/DDBJ databases">
        <title>Genome sequencing of Phaeobacter antarcticus sp. nov. SM1211.</title>
        <authorList>
            <person name="Zhang X.-Y."/>
            <person name="Liu C."/>
            <person name="Chen X.-L."/>
            <person name="Xie B.-B."/>
            <person name="Qin Q.-L."/>
            <person name="Rong J.-C."/>
            <person name="Zhang Y.-Z."/>
        </authorList>
    </citation>
    <scope>NUCLEOTIDE SEQUENCE [LARGE SCALE GENOMIC DNA]</scope>
    <source>
        <strain evidence="7 8">SM1211</strain>
    </source>
</reference>
<name>A0A2G8RBG7_9RHOB</name>
<evidence type="ECO:0000313" key="7">
    <source>
        <dbReference type="EMBL" id="PIL18887.1"/>
    </source>
</evidence>
<evidence type="ECO:0000256" key="4">
    <source>
        <dbReference type="ARBA" id="ARBA00022989"/>
    </source>
</evidence>
<dbReference type="Pfam" id="PF02104">
    <property type="entry name" value="SURF1"/>
    <property type="match status" value="1"/>
</dbReference>
<dbReference type="PANTHER" id="PTHR23427">
    <property type="entry name" value="SURFEIT LOCUS PROTEIN"/>
    <property type="match status" value="1"/>
</dbReference>
<comment type="similarity">
    <text evidence="2 6">Belongs to the SURF1 family.</text>
</comment>
<dbReference type="PROSITE" id="PS50895">
    <property type="entry name" value="SURF1"/>
    <property type="match status" value="1"/>
</dbReference>
<evidence type="ECO:0000256" key="2">
    <source>
        <dbReference type="ARBA" id="ARBA00007165"/>
    </source>
</evidence>
<comment type="caution">
    <text evidence="7">The sequence shown here is derived from an EMBL/GenBank/DDBJ whole genome shotgun (WGS) entry which is preliminary data.</text>
</comment>
<evidence type="ECO:0000256" key="3">
    <source>
        <dbReference type="ARBA" id="ARBA00022692"/>
    </source>
</evidence>
<evidence type="ECO:0000256" key="5">
    <source>
        <dbReference type="ARBA" id="ARBA00023136"/>
    </source>
</evidence>
<dbReference type="InterPro" id="IPR002994">
    <property type="entry name" value="Surf1/Shy1"/>
</dbReference>
<keyword evidence="8" id="KW-1185">Reference proteome</keyword>
<feature type="transmembrane region" description="Helical" evidence="6">
    <location>
        <begin position="198"/>
        <end position="218"/>
    </location>
</feature>
<comment type="subcellular location">
    <subcellularLocation>
        <location evidence="6">Cell membrane</location>
        <topology evidence="6">Multi-pass membrane protein</topology>
    </subcellularLocation>
    <subcellularLocation>
        <location evidence="1">Membrane</location>
    </subcellularLocation>
</comment>